<name>A0ABY9Q245_9FIRM</name>
<evidence type="ECO:0000313" key="3">
    <source>
        <dbReference type="Proteomes" id="UP001235030"/>
    </source>
</evidence>
<feature type="transmembrane region" description="Helical" evidence="1">
    <location>
        <begin position="42"/>
        <end position="63"/>
    </location>
</feature>
<keyword evidence="3" id="KW-1185">Reference proteome</keyword>
<keyword evidence="1" id="KW-1133">Transmembrane helix</keyword>
<organism evidence="2 3">
    <name type="scientific">Terrisporobacter mayombei</name>
    <dbReference type="NCBI Taxonomy" id="1541"/>
    <lineage>
        <taxon>Bacteria</taxon>
        <taxon>Bacillati</taxon>
        <taxon>Bacillota</taxon>
        <taxon>Clostridia</taxon>
        <taxon>Peptostreptococcales</taxon>
        <taxon>Peptostreptococcaceae</taxon>
        <taxon>Terrisporobacter</taxon>
    </lineage>
</organism>
<evidence type="ECO:0000313" key="2">
    <source>
        <dbReference type="EMBL" id="WMT82025.1"/>
    </source>
</evidence>
<dbReference type="RefSeq" id="WP_018591673.1">
    <property type="nucleotide sequence ID" value="NZ_CP101637.1"/>
</dbReference>
<keyword evidence="1" id="KW-0812">Transmembrane</keyword>
<evidence type="ECO:0000256" key="1">
    <source>
        <dbReference type="SAM" id="Phobius"/>
    </source>
</evidence>
<gene>
    <name evidence="2" type="ORF">TEMA_23760</name>
</gene>
<reference evidence="2 3" key="1">
    <citation type="submission" date="2022-07" db="EMBL/GenBank/DDBJ databases">
        <title>Genome sequence of Terrisporobacter mayombei DSM6539.</title>
        <authorList>
            <person name="Boeer T."/>
            <person name="Bengelsdorf F.R."/>
            <person name="Daniel R."/>
            <person name="Poehlein A."/>
        </authorList>
    </citation>
    <scope>NUCLEOTIDE SEQUENCE [LARGE SCALE GENOMIC DNA]</scope>
    <source>
        <strain evidence="2 3">DSM 6539</strain>
    </source>
</reference>
<dbReference type="EMBL" id="CP101637">
    <property type="protein sequence ID" value="WMT82025.1"/>
    <property type="molecule type" value="Genomic_DNA"/>
</dbReference>
<keyword evidence="1" id="KW-0472">Membrane</keyword>
<protein>
    <recommendedName>
        <fullName evidence="4">Transmembrane protein</fullName>
    </recommendedName>
</protein>
<proteinExistence type="predicted"/>
<feature type="transmembrane region" description="Helical" evidence="1">
    <location>
        <begin position="12"/>
        <end position="35"/>
    </location>
</feature>
<evidence type="ECO:0008006" key="4">
    <source>
        <dbReference type="Google" id="ProtNLM"/>
    </source>
</evidence>
<accession>A0ABY9Q245</accession>
<dbReference type="Proteomes" id="UP001235030">
    <property type="component" value="Chromosome"/>
</dbReference>
<sequence>MSENTNLSRFFGGFDCGCFGGWLLPIIVIFLIFMVGDDLLEFIFCEDSAIIWIILIVMLLFFLQEDDCCC</sequence>